<proteinExistence type="predicted"/>
<organism evidence="1 2">
    <name type="scientific">Corchorus capsularis</name>
    <name type="common">Jute</name>
    <dbReference type="NCBI Taxonomy" id="210143"/>
    <lineage>
        <taxon>Eukaryota</taxon>
        <taxon>Viridiplantae</taxon>
        <taxon>Streptophyta</taxon>
        <taxon>Embryophyta</taxon>
        <taxon>Tracheophyta</taxon>
        <taxon>Spermatophyta</taxon>
        <taxon>Magnoliopsida</taxon>
        <taxon>eudicotyledons</taxon>
        <taxon>Gunneridae</taxon>
        <taxon>Pentapetalae</taxon>
        <taxon>rosids</taxon>
        <taxon>malvids</taxon>
        <taxon>Malvales</taxon>
        <taxon>Malvaceae</taxon>
        <taxon>Grewioideae</taxon>
        <taxon>Apeibeae</taxon>
        <taxon>Corchorus</taxon>
    </lineage>
</organism>
<name>A0A1R3IWI1_COCAP</name>
<keyword evidence="2" id="KW-1185">Reference proteome</keyword>
<feature type="non-terminal residue" evidence="1">
    <location>
        <position position="301"/>
    </location>
</feature>
<dbReference type="OMA" id="WHEFEHP"/>
<comment type="caution">
    <text evidence="1">The sequence shown here is derived from an EMBL/GenBank/DDBJ whole genome shotgun (WGS) entry which is preliminary data.</text>
</comment>
<evidence type="ECO:0000313" key="1">
    <source>
        <dbReference type="EMBL" id="OMO86931.1"/>
    </source>
</evidence>
<dbReference type="Proteomes" id="UP000188268">
    <property type="component" value="Unassembled WGS sequence"/>
</dbReference>
<dbReference type="Gramene" id="OMO86931">
    <property type="protein sequence ID" value="OMO86931"/>
    <property type="gene ID" value="CCACVL1_09374"/>
</dbReference>
<protein>
    <submittedName>
        <fullName evidence="1">Uncharacterized protein</fullName>
    </submittedName>
</protein>
<accession>A0A1R3IWI1</accession>
<evidence type="ECO:0000313" key="2">
    <source>
        <dbReference type="Proteomes" id="UP000188268"/>
    </source>
</evidence>
<reference evidence="1 2" key="1">
    <citation type="submission" date="2013-09" db="EMBL/GenBank/DDBJ databases">
        <title>Corchorus capsularis genome sequencing.</title>
        <authorList>
            <person name="Alam M."/>
            <person name="Haque M.S."/>
            <person name="Islam M.S."/>
            <person name="Emdad E.M."/>
            <person name="Islam M.M."/>
            <person name="Ahmed B."/>
            <person name="Halim A."/>
            <person name="Hossen Q.M.M."/>
            <person name="Hossain M.Z."/>
            <person name="Ahmed R."/>
            <person name="Khan M.M."/>
            <person name="Islam R."/>
            <person name="Rashid M.M."/>
            <person name="Khan S.A."/>
            <person name="Rahman M.S."/>
            <person name="Alam M."/>
        </authorList>
    </citation>
    <scope>NUCLEOTIDE SEQUENCE [LARGE SCALE GENOMIC DNA]</scope>
    <source>
        <strain evidence="2">cv. CVL-1</strain>
        <tissue evidence="1">Whole seedling</tissue>
    </source>
</reference>
<dbReference type="AlphaFoldDB" id="A0A1R3IWI1"/>
<dbReference type="EMBL" id="AWWV01009362">
    <property type="protein sequence ID" value="OMO86931.1"/>
    <property type="molecule type" value="Genomic_DNA"/>
</dbReference>
<dbReference type="OrthoDB" id="932108at2759"/>
<dbReference type="STRING" id="210143.A0A1R3IWI1"/>
<gene>
    <name evidence="1" type="ORF">CCACVL1_09374</name>
</gene>
<sequence length="301" mass="34682">MALPNSSSHPYKIYVTAQPHNFFKDDQSLESPLIRFKCNIKMSYVPDKLPFDKPKSNIINRIGFLGKRKSDPEESRLIIEPFIAGHDSWHEFEHPAKDLTRDFLSTTLFTNNTIRFPFELTNLHWKKQVQDQDKESIPVMSTDELVTSMLQVCDSMARRSPNRKKLNLIVSVKKIVTVPYEEYLAMLKAEKQQQVLEQVAEMVRHGRGHGDSSNIRIPRREWENMSTAIREVGLGNSISDALNIMRQRAIRESTSREVIRVVPAAATSIQALEKVTLSNTEQEEEEIKCIFCMEEMEKGCE</sequence>